<dbReference type="AlphaFoldDB" id="A0A401PQ34"/>
<dbReference type="Proteomes" id="UP000288216">
    <property type="component" value="Unassembled WGS sequence"/>
</dbReference>
<feature type="region of interest" description="Disordered" evidence="1">
    <location>
        <begin position="37"/>
        <end position="86"/>
    </location>
</feature>
<dbReference type="OMA" id="MENCISR"/>
<feature type="compositionally biased region" description="Basic and acidic residues" evidence="1">
    <location>
        <begin position="52"/>
        <end position="63"/>
    </location>
</feature>
<protein>
    <submittedName>
        <fullName evidence="2">Uncharacterized protein</fullName>
    </submittedName>
</protein>
<evidence type="ECO:0000256" key="1">
    <source>
        <dbReference type="SAM" id="MobiDB-lite"/>
    </source>
</evidence>
<organism evidence="2 3">
    <name type="scientific">Scyliorhinus torazame</name>
    <name type="common">Cloudy catshark</name>
    <name type="synonym">Catulus torazame</name>
    <dbReference type="NCBI Taxonomy" id="75743"/>
    <lineage>
        <taxon>Eukaryota</taxon>
        <taxon>Metazoa</taxon>
        <taxon>Chordata</taxon>
        <taxon>Craniata</taxon>
        <taxon>Vertebrata</taxon>
        <taxon>Chondrichthyes</taxon>
        <taxon>Elasmobranchii</taxon>
        <taxon>Galeomorphii</taxon>
        <taxon>Galeoidea</taxon>
        <taxon>Carcharhiniformes</taxon>
        <taxon>Scyliorhinidae</taxon>
        <taxon>Scyliorhinus</taxon>
    </lineage>
</organism>
<dbReference type="OrthoDB" id="9950802at2759"/>
<comment type="caution">
    <text evidence="2">The sequence shown here is derived from an EMBL/GenBank/DDBJ whole genome shotgun (WGS) entry which is preliminary data.</text>
</comment>
<name>A0A401PQ34_SCYTO</name>
<evidence type="ECO:0000313" key="3">
    <source>
        <dbReference type="Proteomes" id="UP000288216"/>
    </source>
</evidence>
<accession>A0A401PQ34</accession>
<dbReference type="EMBL" id="BFAA01009870">
    <property type="protein sequence ID" value="GCB75217.1"/>
    <property type="molecule type" value="Genomic_DNA"/>
</dbReference>
<evidence type="ECO:0000313" key="2">
    <source>
        <dbReference type="EMBL" id="GCB75217.1"/>
    </source>
</evidence>
<reference evidence="2 3" key="1">
    <citation type="journal article" date="2018" name="Nat. Ecol. Evol.">
        <title>Shark genomes provide insights into elasmobranch evolution and the origin of vertebrates.</title>
        <authorList>
            <person name="Hara Y"/>
            <person name="Yamaguchi K"/>
            <person name="Onimaru K"/>
            <person name="Kadota M"/>
            <person name="Koyanagi M"/>
            <person name="Keeley SD"/>
            <person name="Tatsumi K"/>
            <person name="Tanaka K"/>
            <person name="Motone F"/>
            <person name="Kageyama Y"/>
            <person name="Nozu R"/>
            <person name="Adachi N"/>
            <person name="Nishimura O"/>
            <person name="Nakagawa R"/>
            <person name="Tanegashima C"/>
            <person name="Kiyatake I"/>
            <person name="Matsumoto R"/>
            <person name="Murakumo K"/>
            <person name="Nishida K"/>
            <person name="Terakita A"/>
            <person name="Kuratani S"/>
            <person name="Sato K"/>
            <person name="Hyodo S Kuraku.S."/>
        </authorList>
    </citation>
    <scope>NUCLEOTIDE SEQUENCE [LARGE SCALE GENOMIC DNA]</scope>
</reference>
<gene>
    <name evidence="2" type="ORF">scyTo_0016387</name>
</gene>
<keyword evidence="3" id="KW-1185">Reference proteome</keyword>
<sequence>MENNYREEQSLRHQVTDDHIGYKSLCSLDILDHFGDSNGAHGVEVDDDEEVSATKETHGRLGEDNLDDTLEYLPSDMVTPHVQSGH</sequence>
<proteinExistence type="predicted"/>